<reference evidence="3" key="1">
    <citation type="submission" date="2025-08" db="UniProtKB">
        <authorList>
            <consortium name="RefSeq"/>
        </authorList>
    </citation>
    <scope>IDENTIFICATION</scope>
    <source>
        <strain evidence="3">Ishihara</strain>
        <tissue evidence="3">Whole body</tissue>
    </source>
</reference>
<proteinExistence type="predicted"/>
<keyword evidence="2" id="KW-1185">Reference proteome</keyword>
<gene>
    <name evidence="3" type="primary">LOC111360597</name>
</gene>
<sequence length="118" mass="13452">MGTIIHQINISRRIRTQEYAMKYNKDAVQDDAFSYRSDIITTSLYCACKDCIKFCCYRKPIKCIDPYLMDMRYTFWIYKGLVKASKTTTAAATAASTSEGTATATTSSEEPKPKRRKC</sequence>
<evidence type="ECO:0000313" key="3">
    <source>
        <dbReference type="RefSeq" id="XP_022832343.1"/>
    </source>
</evidence>
<accession>A0A9J7EKX4</accession>
<organism evidence="2 3">
    <name type="scientific">Spodoptera litura</name>
    <name type="common">Asian cotton leafworm</name>
    <dbReference type="NCBI Taxonomy" id="69820"/>
    <lineage>
        <taxon>Eukaryota</taxon>
        <taxon>Metazoa</taxon>
        <taxon>Ecdysozoa</taxon>
        <taxon>Arthropoda</taxon>
        <taxon>Hexapoda</taxon>
        <taxon>Insecta</taxon>
        <taxon>Pterygota</taxon>
        <taxon>Neoptera</taxon>
        <taxon>Endopterygota</taxon>
        <taxon>Lepidoptera</taxon>
        <taxon>Glossata</taxon>
        <taxon>Ditrysia</taxon>
        <taxon>Noctuoidea</taxon>
        <taxon>Noctuidae</taxon>
        <taxon>Amphipyrinae</taxon>
        <taxon>Spodoptera</taxon>
    </lineage>
</organism>
<dbReference type="Proteomes" id="UP000301870">
    <property type="component" value="Chromosome Z"/>
</dbReference>
<evidence type="ECO:0000256" key="1">
    <source>
        <dbReference type="SAM" id="MobiDB-lite"/>
    </source>
</evidence>
<dbReference type="KEGG" id="sliu:111360597"/>
<dbReference type="OrthoDB" id="7078554at2759"/>
<dbReference type="RefSeq" id="XP_022832343.1">
    <property type="nucleotide sequence ID" value="XM_022976575.1"/>
</dbReference>
<dbReference type="AlphaFoldDB" id="A0A9J7EKX4"/>
<dbReference type="GeneID" id="111360597"/>
<feature type="compositionally biased region" description="Low complexity" evidence="1">
    <location>
        <begin position="93"/>
        <end position="108"/>
    </location>
</feature>
<name>A0A9J7EKX4_SPOLT</name>
<protein>
    <submittedName>
        <fullName evidence="3">Uncharacterized protein LOC111360597</fullName>
    </submittedName>
</protein>
<evidence type="ECO:0000313" key="2">
    <source>
        <dbReference type="Proteomes" id="UP000301870"/>
    </source>
</evidence>
<feature type="region of interest" description="Disordered" evidence="1">
    <location>
        <begin position="93"/>
        <end position="118"/>
    </location>
</feature>